<protein>
    <submittedName>
        <fullName evidence="1">Uncharacterized protein</fullName>
    </submittedName>
</protein>
<sequence length="84" mass="8973">MTAVIFDPEQIDYRGGQLKQEGAVSTLRGKLTIKHCTASADEQSYLKQAALESAIKQGMSKDTSRTAICGGADNCWNVINAVAP</sequence>
<evidence type="ECO:0000313" key="1">
    <source>
        <dbReference type="EMBL" id="QDO83327.1"/>
    </source>
</evidence>
<proteinExistence type="predicted"/>
<name>A0ABX5WY17_9GAMM</name>
<evidence type="ECO:0000313" key="2">
    <source>
        <dbReference type="Proteomes" id="UP000315947"/>
    </source>
</evidence>
<reference evidence="1 2" key="1">
    <citation type="submission" date="2019-07" db="EMBL/GenBank/DDBJ databases">
        <title>Shewanella sp. YLB-06 whole genomic sequence.</title>
        <authorList>
            <person name="Yu L."/>
        </authorList>
    </citation>
    <scope>NUCLEOTIDE SEQUENCE [LARGE SCALE GENOMIC DNA]</scope>
    <source>
        <strain evidence="1 2">YLB-06</strain>
    </source>
</reference>
<dbReference type="EMBL" id="CP041614">
    <property type="protein sequence ID" value="QDO83327.1"/>
    <property type="molecule type" value="Genomic_DNA"/>
</dbReference>
<keyword evidence="2" id="KW-1185">Reference proteome</keyword>
<accession>A0ABX5WY17</accession>
<gene>
    <name evidence="1" type="ORF">FM037_08925</name>
</gene>
<dbReference type="Proteomes" id="UP000315947">
    <property type="component" value="Chromosome"/>
</dbReference>
<dbReference type="RefSeq" id="WP_144045706.1">
    <property type="nucleotide sequence ID" value="NZ_CP041614.1"/>
</dbReference>
<organism evidence="1 2">
    <name type="scientific">Shewanella psychropiezotolerans</name>
    <dbReference type="NCBI Taxonomy" id="2593655"/>
    <lineage>
        <taxon>Bacteria</taxon>
        <taxon>Pseudomonadati</taxon>
        <taxon>Pseudomonadota</taxon>
        <taxon>Gammaproteobacteria</taxon>
        <taxon>Alteromonadales</taxon>
        <taxon>Shewanellaceae</taxon>
        <taxon>Shewanella</taxon>
    </lineage>
</organism>